<protein>
    <submittedName>
        <fullName evidence="1">Phage portal protein</fullName>
    </submittedName>
</protein>
<evidence type="ECO:0000313" key="1">
    <source>
        <dbReference type="EMBL" id="HIW08398.1"/>
    </source>
</evidence>
<dbReference type="AlphaFoldDB" id="A0A9D1Q9I4"/>
<dbReference type="InterPro" id="IPR006429">
    <property type="entry name" value="Phage_lambda_portal"/>
</dbReference>
<reference evidence="1" key="1">
    <citation type="journal article" date="2021" name="PeerJ">
        <title>Extensive microbial diversity within the chicken gut microbiome revealed by metagenomics and culture.</title>
        <authorList>
            <person name="Gilroy R."/>
            <person name="Ravi A."/>
            <person name="Getino M."/>
            <person name="Pursley I."/>
            <person name="Horton D.L."/>
            <person name="Alikhan N.F."/>
            <person name="Baker D."/>
            <person name="Gharbi K."/>
            <person name="Hall N."/>
            <person name="Watson M."/>
            <person name="Adriaenssens E.M."/>
            <person name="Foster-Nyarko E."/>
            <person name="Jarju S."/>
            <person name="Secka A."/>
            <person name="Antonio M."/>
            <person name="Oren A."/>
            <person name="Chaudhuri R.R."/>
            <person name="La Ragione R."/>
            <person name="Hildebrand F."/>
            <person name="Pallen M.J."/>
        </authorList>
    </citation>
    <scope>NUCLEOTIDE SEQUENCE</scope>
    <source>
        <strain evidence="1">ChiHcolR34-3080</strain>
    </source>
</reference>
<dbReference type="NCBIfam" id="TIGR01539">
    <property type="entry name" value="portal_lambda"/>
    <property type="match status" value="1"/>
</dbReference>
<dbReference type="GO" id="GO:0005198">
    <property type="term" value="F:structural molecule activity"/>
    <property type="evidence" value="ECO:0007669"/>
    <property type="project" value="InterPro"/>
</dbReference>
<evidence type="ECO:0000313" key="2">
    <source>
        <dbReference type="Proteomes" id="UP000823933"/>
    </source>
</evidence>
<dbReference type="GO" id="GO:0019068">
    <property type="term" value="P:virion assembly"/>
    <property type="evidence" value="ECO:0007669"/>
    <property type="project" value="InterPro"/>
</dbReference>
<dbReference type="Proteomes" id="UP000823933">
    <property type="component" value="Unassembled WGS sequence"/>
</dbReference>
<dbReference type="Pfam" id="PF05136">
    <property type="entry name" value="Phage_portal_2"/>
    <property type="match status" value="1"/>
</dbReference>
<proteinExistence type="predicted"/>
<reference evidence="1" key="2">
    <citation type="submission" date="2021-04" db="EMBL/GenBank/DDBJ databases">
        <authorList>
            <person name="Gilroy R."/>
        </authorList>
    </citation>
    <scope>NUCLEOTIDE SEQUENCE</scope>
    <source>
        <strain evidence="1">ChiHcolR34-3080</strain>
    </source>
</reference>
<gene>
    <name evidence="1" type="ORF">H9890_03220</name>
</gene>
<accession>A0A9D1Q9I4</accession>
<organism evidence="1 2">
    <name type="scientific">Candidatus Faecalibacterium intestinigallinarum</name>
    <dbReference type="NCBI Taxonomy" id="2838581"/>
    <lineage>
        <taxon>Bacteria</taxon>
        <taxon>Bacillati</taxon>
        <taxon>Bacillota</taxon>
        <taxon>Clostridia</taxon>
        <taxon>Eubacteriales</taxon>
        <taxon>Oscillospiraceae</taxon>
        <taxon>Faecalibacterium</taxon>
    </lineage>
</organism>
<sequence>MGFLDDMIAAVSPQWAYKREAWRQSYDALRHYDAAGYGRINSHWAAVNESAETTDRFSRDVIRARARDLERNSDILQAIVLAYKRNVVGKGYTLRANTGDDDLNRRIENLWRQWCKARNCDVTGEQSFTQILRMAVERKKVDGGILFLFRHTSGGLVPFKLQAIEVDELDVSRTEPRRRGNRVVGGIEYNAWRRPVGYWIQQYDIEGWRMLESAYVDAKDAYFLYSKRRPSQIREISDMAHTLTRIRDVNEFINAVSVKERIAACLAVLIKKAIPTGGGIGRSAGRSPDGRVDYAGKRLSPGMMMEMGAGDEAQVIDPHSAATDATAFLRTQQSLIGAGQGLSYEAVSRDMKGSTYSSARQNAIEDEDTYAEEVELLQEFMTEVYEQFVISCYLAGLLDLPGFWDRKAEYLAHAWVKSPKKWIDPAKESSAGQTALQSGQKTYQDICAERGKDWRQAVDETAEVLAYGRERGVNMEEVIFGNGAQIAAQQSDDPEGAEE</sequence>
<name>A0A9D1Q9I4_9FIRM</name>
<comment type="caution">
    <text evidence="1">The sequence shown here is derived from an EMBL/GenBank/DDBJ whole genome shotgun (WGS) entry which is preliminary data.</text>
</comment>
<dbReference type="EMBL" id="DXHQ01000037">
    <property type="protein sequence ID" value="HIW08398.1"/>
    <property type="molecule type" value="Genomic_DNA"/>
</dbReference>